<keyword evidence="3" id="KW-1185">Reference proteome</keyword>
<organism evidence="2 3">
    <name type="scientific">Spiroplasma clarkii</name>
    <dbReference type="NCBI Taxonomy" id="2139"/>
    <lineage>
        <taxon>Bacteria</taxon>
        <taxon>Bacillati</taxon>
        <taxon>Mycoplasmatota</taxon>
        <taxon>Mollicutes</taxon>
        <taxon>Entomoplasmatales</taxon>
        <taxon>Spiroplasmataceae</taxon>
        <taxon>Spiroplasma</taxon>
    </lineage>
</organism>
<proteinExistence type="predicted"/>
<evidence type="ECO:0008006" key="4">
    <source>
        <dbReference type="Google" id="ProtNLM"/>
    </source>
</evidence>
<sequence>MKKLLSALSALTLMTSTVTTVVACGNKKEDNSDNNDNQNEESLKNSMLQGAEFMSKVIIAARHENLNFNVNELLSSLITPEATLMRMPQSYEYEGKNININGALSNYKKLLAPTIATLDQDHYAGTFASYIMGMYDDDFYKTIINGERSFNDTMNQDGDVGFNKADKNALGYLAGLNKDLSLASSDSRRSLAWGIQDTGALTNYLLKQGFDGGNPGDTRARWGGLIGNPGSGADVNKGGTNGGGYAFYNSLMAIGSSAYNIPVKDKTVKTKLANLDPKITYTAGGTSAAASKINDISFNEMGATIAKSGQSNNVNGGIALFASMAENLSTTASGALTTAEFTNYLLPVLITDIGADGFLQSLSFTLLTNIWKSFNEISKTTDESLVNLFGIEAINEMEKLDAAPVPNSSTSNESVKRDQIGYDVLYKWAPKDQENPGTNAQIIVDLVNKLAEKYANADSTQIEELNTKLFYGYDGAISNQYKNFIDDKGNVFAPGIGMGLENWNNLIKSDEGLGGINLLQLGQGAYEMALDENLQKQVEKVHTEFGGREMAFRNLTSSEKQKFLQLLGYNGSGFEKDSYLGRTYSGFTDESVIGQKQFAMLFKSMKNVVNSGMKDVHEKAFQYIYDDQYWTTSESKVIGTSNLDLNGSLEFTLKYTGIGDKSSNASSQHAKVVVPENFNPYQTILKNQTKLLPEASQPREGALSKIDTSRKSGVVLGVEQNVVKTDDDLIKYDGVGLLNNYDKVDFEYKVKWENISNDQSNPYWVITGIDCFNNGQQFYNIY</sequence>
<feature type="signal peptide" evidence="1">
    <location>
        <begin position="1"/>
        <end position="23"/>
    </location>
</feature>
<dbReference type="AlphaFoldDB" id="A0A2K8KGD1"/>
<dbReference type="RefSeq" id="WP_100254299.1">
    <property type="nucleotide sequence ID" value="NZ_CP024870.1"/>
</dbReference>
<reference evidence="2 3" key="1">
    <citation type="submission" date="2017-11" db="EMBL/GenBank/DDBJ databases">
        <title>Complete genome sequence of Spiroplasma clarkii CN-5 (DSM 19994).</title>
        <authorList>
            <person name="Tsai Y.-M."/>
            <person name="Chang A."/>
            <person name="Lo W.-S."/>
            <person name="Kuo C.-H."/>
        </authorList>
    </citation>
    <scope>NUCLEOTIDE SEQUENCE [LARGE SCALE GENOMIC DNA]</scope>
    <source>
        <strain evidence="2 3">CN-5</strain>
    </source>
</reference>
<dbReference type="Proteomes" id="UP000231179">
    <property type="component" value="Chromosome"/>
</dbReference>
<protein>
    <recommendedName>
        <fullName evidence="4">Lipoprotein</fullName>
    </recommendedName>
</protein>
<keyword evidence="1" id="KW-0732">Signal</keyword>
<feature type="chain" id="PRO_5014855892" description="Lipoprotein" evidence="1">
    <location>
        <begin position="24"/>
        <end position="782"/>
    </location>
</feature>
<evidence type="ECO:0000256" key="1">
    <source>
        <dbReference type="SAM" id="SignalP"/>
    </source>
</evidence>
<evidence type="ECO:0000313" key="2">
    <source>
        <dbReference type="EMBL" id="ATX70735.1"/>
    </source>
</evidence>
<gene>
    <name evidence="2" type="ORF">SCLAR_v1c04110</name>
</gene>
<dbReference type="PROSITE" id="PS51257">
    <property type="entry name" value="PROKAR_LIPOPROTEIN"/>
    <property type="match status" value="1"/>
</dbReference>
<evidence type="ECO:0000313" key="3">
    <source>
        <dbReference type="Proteomes" id="UP000231179"/>
    </source>
</evidence>
<name>A0A2K8KGD1_9MOLU</name>
<dbReference type="EMBL" id="CP024870">
    <property type="protein sequence ID" value="ATX70735.1"/>
    <property type="molecule type" value="Genomic_DNA"/>
</dbReference>
<accession>A0A2K8KGD1</accession>